<dbReference type="AlphaFoldDB" id="A0AAV8VI05"/>
<proteinExistence type="inferred from homology"/>
<keyword evidence="5" id="KW-0479">Metal-binding</keyword>
<dbReference type="PANTHER" id="PTHR22930:SF267">
    <property type="entry name" value="NUCLEASE HARBI1-RELATED"/>
    <property type="match status" value="1"/>
</dbReference>
<keyword evidence="4" id="KW-0540">Nuclease</keyword>
<keyword evidence="6" id="KW-0378">Hydrolase</keyword>
<evidence type="ECO:0000256" key="1">
    <source>
        <dbReference type="ARBA" id="ARBA00001968"/>
    </source>
</evidence>
<organism evidence="9 10">
    <name type="scientific">Exocentrus adspersus</name>
    <dbReference type="NCBI Taxonomy" id="1586481"/>
    <lineage>
        <taxon>Eukaryota</taxon>
        <taxon>Metazoa</taxon>
        <taxon>Ecdysozoa</taxon>
        <taxon>Arthropoda</taxon>
        <taxon>Hexapoda</taxon>
        <taxon>Insecta</taxon>
        <taxon>Pterygota</taxon>
        <taxon>Neoptera</taxon>
        <taxon>Endopterygota</taxon>
        <taxon>Coleoptera</taxon>
        <taxon>Polyphaga</taxon>
        <taxon>Cucujiformia</taxon>
        <taxon>Chrysomeloidea</taxon>
        <taxon>Cerambycidae</taxon>
        <taxon>Lamiinae</taxon>
        <taxon>Acanthocinini</taxon>
        <taxon>Exocentrus</taxon>
    </lineage>
</organism>
<dbReference type="EMBL" id="JANEYG010000087">
    <property type="protein sequence ID" value="KAJ8913789.1"/>
    <property type="molecule type" value="Genomic_DNA"/>
</dbReference>
<name>A0AAV8VI05_9CUCU</name>
<keyword evidence="7" id="KW-0539">Nucleus</keyword>
<evidence type="ECO:0000313" key="10">
    <source>
        <dbReference type="Proteomes" id="UP001159042"/>
    </source>
</evidence>
<evidence type="ECO:0000256" key="6">
    <source>
        <dbReference type="ARBA" id="ARBA00022801"/>
    </source>
</evidence>
<comment type="caution">
    <text evidence="9">The sequence shown here is derived from an EMBL/GenBank/DDBJ whole genome shotgun (WGS) entry which is preliminary data.</text>
</comment>
<gene>
    <name evidence="9" type="ORF">NQ315_002695</name>
</gene>
<keyword evidence="10" id="KW-1185">Reference proteome</keyword>
<evidence type="ECO:0000256" key="4">
    <source>
        <dbReference type="ARBA" id="ARBA00022722"/>
    </source>
</evidence>
<protein>
    <recommendedName>
        <fullName evidence="8">DDE Tnp4 domain-containing protein</fullName>
    </recommendedName>
</protein>
<comment type="cofactor">
    <cofactor evidence="1">
        <name>a divalent metal cation</name>
        <dbReference type="ChEBI" id="CHEBI:60240"/>
    </cofactor>
</comment>
<evidence type="ECO:0000259" key="8">
    <source>
        <dbReference type="Pfam" id="PF13359"/>
    </source>
</evidence>
<evidence type="ECO:0000256" key="2">
    <source>
        <dbReference type="ARBA" id="ARBA00004123"/>
    </source>
</evidence>
<evidence type="ECO:0000256" key="7">
    <source>
        <dbReference type="ARBA" id="ARBA00023242"/>
    </source>
</evidence>
<dbReference type="GO" id="GO:0005634">
    <property type="term" value="C:nucleus"/>
    <property type="evidence" value="ECO:0007669"/>
    <property type="project" value="UniProtKB-SubCell"/>
</dbReference>
<evidence type="ECO:0000256" key="3">
    <source>
        <dbReference type="ARBA" id="ARBA00006958"/>
    </source>
</evidence>
<dbReference type="InterPro" id="IPR045249">
    <property type="entry name" value="HARBI1-like"/>
</dbReference>
<comment type="similarity">
    <text evidence="3">Belongs to the HARBI1 family.</text>
</comment>
<dbReference type="InterPro" id="IPR027806">
    <property type="entry name" value="HARBI1_dom"/>
</dbReference>
<evidence type="ECO:0000256" key="5">
    <source>
        <dbReference type="ARBA" id="ARBA00022723"/>
    </source>
</evidence>
<comment type="subcellular location">
    <subcellularLocation>
        <location evidence="2">Nucleus</location>
    </subcellularLocation>
</comment>
<dbReference type="PANTHER" id="PTHR22930">
    <property type="match status" value="1"/>
</dbReference>
<feature type="domain" description="DDE Tnp4" evidence="8">
    <location>
        <begin position="67"/>
        <end position="192"/>
    </location>
</feature>
<dbReference type="GO" id="GO:0046872">
    <property type="term" value="F:metal ion binding"/>
    <property type="evidence" value="ECO:0007669"/>
    <property type="project" value="UniProtKB-KW"/>
</dbReference>
<accession>A0AAV8VI05</accession>
<evidence type="ECO:0000313" key="9">
    <source>
        <dbReference type="EMBL" id="KAJ8913789.1"/>
    </source>
</evidence>
<dbReference type="Pfam" id="PF13359">
    <property type="entry name" value="DDE_Tnp_4"/>
    <property type="match status" value="1"/>
</dbReference>
<sequence>MVATIIFLAIIPHMERESPLAIHLEHNVLIALHFYASGSYQKCIGLNWQFPSCQQTVSKIIHEVSTLVCDYDLEILNINARYGGATHDAFIYRQSAVSTELERRYTEGDINSWLLADSGYPQKPYLMTPVVDARPGTPEYNYTRRHVLARNAVERCNGVWKARFRCLSGERKLRYKPDMVGDIANVCAVLHNIRTKGRLDIPENVPEAPPEPIIENVAEHVILSISGKVAHFRLCYYGYR</sequence>
<dbReference type="Proteomes" id="UP001159042">
    <property type="component" value="Unassembled WGS sequence"/>
</dbReference>
<reference evidence="9 10" key="1">
    <citation type="journal article" date="2023" name="Insect Mol. Biol.">
        <title>Genome sequencing provides insights into the evolution of gene families encoding plant cell wall-degrading enzymes in longhorned beetles.</title>
        <authorList>
            <person name="Shin N.R."/>
            <person name="Okamura Y."/>
            <person name="Kirsch R."/>
            <person name="Pauchet Y."/>
        </authorList>
    </citation>
    <scope>NUCLEOTIDE SEQUENCE [LARGE SCALE GENOMIC DNA]</scope>
    <source>
        <strain evidence="9">EAD_L_NR</strain>
    </source>
</reference>
<dbReference type="GO" id="GO:0004518">
    <property type="term" value="F:nuclease activity"/>
    <property type="evidence" value="ECO:0007669"/>
    <property type="project" value="UniProtKB-KW"/>
</dbReference>
<dbReference type="GO" id="GO:0016787">
    <property type="term" value="F:hydrolase activity"/>
    <property type="evidence" value="ECO:0007669"/>
    <property type="project" value="UniProtKB-KW"/>
</dbReference>